<reference evidence="1 2" key="1">
    <citation type="submission" date="2017-06" db="EMBL/GenBank/DDBJ databases">
        <title>Draft genome sequence of Fusobacterium nucleatum subsp. polymorphum KCOM 1267 (=ChDC F290).</title>
        <authorList>
            <person name="Kook J.-K."/>
            <person name="Park S.-N."/>
            <person name="Lim Y.K."/>
            <person name="Roh H."/>
        </authorList>
    </citation>
    <scope>NUCLEOTIDE SEQUENCE [LARGE SCALE GENOMIC DNA]</scope>
    <source>
        <strain evidence="2">KCOM 1267(ChDC F290)</strain>
    </source>
</reference>
<organism evidence="1 2">
    <name type="scientific">Fusobacterium nucleatum subsp. polymorphum</name>
    <name type="common">Fusobacterium polymorphum</name>
    <dbReference type="NCBI Taxonomy" id="76857"/>
    <lineage>
        <taxon>Bacteria</taxon>
        <taxon>Fusobacteriati</taxon>
        <taxon>Fusobacteriota</taxon>
        <taxon>Fusobacteriia</taxon>
        <taxon>Fusobacteriales</taxon>
        <taxon>Fusobacteriaceae</taxon>
        <taxon>Fusobacterium</taxon>
    </lineage>
</organism>
<dbReference type="Proteomes" id="UP000221504">
    <property type="component" value="Unassembled WGS sequence"/>
</dbReference>
<gene>
    <name evidence="1" type="ORF">CBG52_05180</name>
</gene>
<dbReference type="AlphaFoldDB" id="A0A2C6C0Z7"/>
<accession>A0A2C6C0Z7</accession>
<evidence type="ECO:0000313" key="1">
    <source>
        <dbReference type="EMBL" id="PHI10527.1"/>
    </source>
</evidence>
<evidence type="ECO:0000313" key="2">
    <source>
        <dbReference type="Proteomes" id="UP000221504"/>
    </source>
</evidence>
<sequence length="167" mass="20872">MKTYVLDVLESILTEEEANQYYYKAFIEMNKREKIPYTVNENRYLRFLLRLYKIDKNVVYKWRFFEKWSLDFLSNSEKLYYKSFIKKLRRKAFNKRKFFSKDKDILEMIFKVSYRDVFGFQKAYKIYFSNLKILITSLTDYYYFITFLDKDEERVKNLVKKSKLFLR</sequence>
<protein>
    <submittedName>
        <fullName evidence="1">Uncharacterized protein</fullName>
    </submittedName>
</protein>
<comment type="caution">
    <text evidence="1">The sequence shown here is derived from an EMBL/GenBank/DDBJ whole genome shotgun (WGS) entry which is preliminary data.</text>
</comment>
<proteinExistence type="predicted"/>
<dbReference type="EMBL" id="NIRM01000001">
    <property type="protein sequence ID" value="PHI10527.1"/>
    <property type="molecule type" value="Genomic_DNA"/>
</dbReference>
<dbReference type="RefSeq" id="WP_099011061.1">
    <property type="nucleotide sequence ID" value="NZ_CP077154.1"/>
</dbReference>
<name>A0A2C6C0Z7_FUSNP</name>